<evidence type="ECO:0000313" key="2">
    <source>
        <dbReference type="Proteomes" id="UP000184604"/>
    </source>
</evidence>
<protein>
    <submittedName>
        <fullName evidence="1">Uncharacterized protein</fullName>
    </submittedName>
</protein>
<organism evidence="1 2">
    <name type="scientific">Clostridium kluyveri</name>
    <dbReference type="NCBI Taxonomy" id="1534"/>
    <lineage>
        <taxon>Bacteria</taxon>
        <taxon>Bacillati</taxon>
        <taxon>Bacillota</taxon>
        <taxon>Clostridia</taxon>
        <taxon>Eubacteriales</taxon>
        <taxon>Clostridiaceae</taxon>
        <taxon>Clostridium</taxon>
    </lineage>
</organism>
<gene>
    <name evidence="1" type="ORF">BS101_12795</name>
</gene>
<proteinExistence type="predicted"/>
<evidence type="ECO:0000313" key="1">
    <source>
        <dbReference type="EMBL" id="APM39557.1"/>
    </source>
</evidence>
<dbReference type="RefSeq" id="WP_073539177.1">
    <property type="nucleotide sequence ID" value="NZ_CP018335.1"/>
</dbReference>
<dbReference type="OrthoDB" id="1551011at2"/>
<accession>A0A1L5F9A6</accession>
<sequence length="170" mass="20316">MNSSYMKEGRFRFDFSSAISKYKPDDCTLNGLGGVDFVVELEDKFLFIELKDIENNKVPREQKKEWIERLKVRKENLFLMDLGVKFKDTLIRRWAKEENFDKPIWYLIIIEFKEMDAAQKIKLSEDLSGKLPTCIKAKFGFKKEIKIKQRMILSIEDWIEKFPQFQVTEI</sequence>
<name>A0A1L5F9A6_CLOKL</name>
<dbReference type="EMBL" id="CP018335">
    <property type="protein sequence ID" value="APM39557.1"/>
    <property type="molecule type" value="Genomic_DNA"/>
</dbReference>
<dbReference type="Proteomes" id="UP000184604">
    <property type="component" value="Chromosome"/>
</dbReference>
<dbReference type="AlphaFoldDB" id="A0A1L5F9A6"/>
<reference evidence="1 2" key="1">
    <citation type="submission" date="2016-12" db="EMBL/GenBank/DDBJ databases">
        <title>Complete genome sequence of Clostridium kluyveri JZZ isolated from the pit mud of a Chinese flavor liquor-making factory.</title>
        <authorList>
            <person name="Wang Y."/>
        </authorList>
    </citation>
    <scope>NUCLEOTIDE SEQUENCE [LARGE SCALE GENOMIC DNA]</scope>
    <source>
        <strain evidence="1 2">JZZ</strain>
    </source>
</reference>